<evidence type="ECO:0000256" key="2">
    <source>
        <dbReference type="ARBA" id="ARBA00005369"/>
    </source>
</evidence>
<organism evidence="12 13">
    <name type="scientific">Streptodolium elevatio</name>
    <dbReference type="NCBI Taxonomy" id="3157996"/>
    <lineage>
        <taxon>Bacteria</taxon>
        <taxon>Bacillati</taxon>
        <taxon>Actinomycetota</taxon>
        <taxon>Actinomycetes</taxon>
        <taxon>Kitasatosporales</taxon>
        <taxon>Streptomycetaceae</taxon>
        <taxon>Streptodolium</taxon>
    </lineage>
</organism>
<evidence type="ECO:0000256" key="1">
    <source>
        <dbReference type="ARBA" id="ARBA00004496"/>
    </source>
</evidence>
<dbReference type="EMBL" id="JBEZFP010000259">
    <property type="protein sequence ID" value="MEU8140179.1"/>
    <property type="molecule type" value="Genomic_DNA"/>
</dbReference>
<evidence type="ECO:0000256" key="4">
    <source>
        <dbReference type="ARBA" id="ARBA00013346"/>
    </source>
</evidence>
<keyword evidence="5" id="KW-0963">Cytoplasm</keyword>
<evidence type="ECO:0000313" key="12">
    <source>
        <dbReference type="EMBL" id="MEU8140179.1"/>
    </source>
</evidence>
<name>A0ABV3DZB7_9ACTN</name>
<dbReference type="InterPro" id="IPR000682">
    <property type="entry name" value="PCMT"/>
</dbReference>
<comment type="caution">
    <text evidence="12">The sequence shown here is derived from an EMBL/GenBank/DDBJ whole genome shotgun (WGS) entry which is preliminary data.</text>
</comment>
<gene>
    <name evidence="12" type="ORF">AB0C36_42690</name>
</gene>
<sequence>MTDDITRTAHPDELAAALMKMGALTPDWLPAYHAVPRHRFVPDVIWPGHADENRQDDRVIRGDDPELWWRAVHSDVPITTQWDDGAYDGPGRGAIPSSSSSMPRMVFLMLAALEVEHGHRVLEIGTGTAWNAALLAHRVGAGNVVSVEVDASLAEEARRRLAGFGMDPILVVGDGSLGYPELAPYDRVIATCSIGRIPPAWIAQSRPGGVIVAPWGPTYGGEGIVRLTVAHDGTASGRFTGSSAFMRLRQQRVERPPFRAYLSEPWPADGTRSSTTLSPDEVGEWIDMFAIGVQVPRMFCRVERYDDGSYTLWLYDTDVTSWATADYEPDAVEYDVRQAGPRRLWDELESAWRWWDNQDRPDFDRFGLTVGPAGNERVWLDRPDNLVPNSVPTT</sequence>
<keyword evidence="7" id="KW-0808">Transferase</keyword>
<evidence type="ECO:0000256" key="3">
    <source>
        <dbReference type="ARBA" id="ARBA00011890"/>
    </source>
</evidence>
<dbReference type="Pfam" id="PF01135">
    <property type="entry name" value="PCMT"/>
    <property type="match status" value="1"/>
</dbReference>
<keyword evidence="6 12" id="KW-0489">Methyltransferase</keyword>
<dbReference type="CDD" id="cd02440">
    <property type="entry name" value="AdoMet_MTases"/>
    <property type="match status" value="1"/>
</dbReference>
<evidence type="ECO:0000256" key="7">
    <source>
        <dbReference type="ARBA" id="ARBA00022679"/>
    </source>
</evidence>
<dbReference type="Gene3D" id="3.40.50.150">
    <property type="entry name" value="Vaccinia Virus protein VP39"/>
    <property type="match status" value="1"/>
</dbReference>
<dbReference type="RefSeq" id="WP_358365089.1">
    <property type="nucleotide sequence ID" value="NZ_JBEZFP010000259.1"/>
</dbReference>
<dbReference type="GO" id="GO:0032259">
    <property type="term" value="P:methylation"/>
    <property type="evidence" value="ECO:0007669"/>
    <property type="project" value="UniProtKB-KW"/>
</dbReference>
<proteinExistence type="inferred from homology"/>
<dbReference type="SUPFAM" id="SSF53335">
    <property type="entry name" value="S-adenosyl-L-methionine-dependent methyltransferases"/>
    <property type="match status" value="1"/>
</dbReference>
<dbReference type="Proteomes" id="UP001551482">
    <property type="component" value="Unassembled WGS sequence"/>
</dbReference>
<dbReference type="InterPro" id="IPR029063">
    <property type="entry name" value="SAM-dependent_MTases_sf"/>
</dbReference>
<evidence type="ECO:0000256" key="9">
    <source>
        <dbReference type="ARBA" id="ARBA00030757"/>
    </source>
</evidence>
<evidence type="ECO:0000256" key="10">
    <source>
        <dbReference type="ARBA" id="ARBA00031323"/>
    </source>
</evidence>
<evidence type="ECO:0000256" key="11">
    <source>
        <dbReference type="ARBA" id="ARBA00031350"/>
    </source>
</evidence>
<dbReference type="GO" id="GO:0008168">
    <property type="term" value="F:methyltransferase activity"/>
    <property type="evidence" value="ECO:0007669"/>
    <property type="project" value="UniProtKB-KW"/>
</dbReference>
<comment type="subcellular location">
    <subcellularLocation>
        <location evidence="1">Cytoplasm</location>
    </subcellularLocation>
</comment>
<evidence type="ECO:0000256" key="8">
    <source>
        <dbReference type="ARBA" id="ARBA00022691"/>
    </source>
</evidence>
<keyword evidence="13" id="KW-1185">Reference proteome</keyword>
<accession>A0ABV3DZB7</accession>
<protein>
    <recommendedName>
        <fullName evidence="4">Protein-L-isoaspartate O-methyltransferase</fullName>
        <ecNumber evidence="3">2.1.1.77</ecNumber>
    </recommendedName>
    <alternativeName>
        <fullName evidence="11">L-isoaspartyl protein carboxyl methyltransferase</fullName>
    </alternativeName>
    <alternativeName>
        <fullName evidence="9">Protein L-isoaspartyl methyltransferase</fullName>
    </alternativeName>
    <alternativeName>
        <fullName evidence="10">Protein-beta-aspartate methyltransferase</fullName>
    </alternativeName>
</protein>
<dbReference type="PANTHER" id="PTHR11579:SF0">
    <property type="entry name" value="PROTEIN-L-ISOASPARTATE(D-ASPARTATE) O-METHYLTRANSFERASE"/>
    <property type="match status" value="1"/>
</dbReference>
<reference evidence="12 13" key="1">
    <citation type="submission" date="2024-06" db="EMBL/GenBank/DDBJ databases">
        <title>The Natural Products Discovery Center: Release of the First 8490 Sequenced Strains for Exploring Actinobacteria Biosynthetic Diversity.</title>
        <authorList>
            <person name="Kalkreuter E."/>
            <person name="Kautsar S.A."/>
            <person name="Yang D."/>
            <person name="Bader C.D."/>
            <person name="Teijaro C.N."/>
            <person name="Fluegel L."/>
            <person name="Davis C.M."/>
            <person name="Simpson J.R."/>
            <person name="Lauterbach L."/>
            <person name="Steele A.D."/>
            <person name="Gui C."/>
            <person name="Meng S."/>
            <person name="Li G."/>
            <person name="Viehrig K."/>
            <person name="Ye F."/>
            <person name="Su P."/>
            <person name="Kiefer A.F."/>
            <person name="Nichols A."/>
            <person name="Cepeda A.J."/>
            <person name="Yan W."/>
            <person name="Fan B."/>
            <person name="Jiang Y."/>
            <person name="Adhikari A."/>
            <person name="Zheng C.-J."/>
            <person name="Schuster L."/>
            <person name="Cowan T.M."/>
            <person name="Smanski M.J."/>
            <person name="Chevrette M.G."/>
            <person name="De Carvalho L.P.S."/>
            <person name="Shen B."/>
        </authorList>
    </citation>
    <scope>NUCLEOTIDE SEQUENCE [LARGE SCALE GENOMIC DNA]</scope>
    <source>
        <strain evidence="12 13">NPDC048946</strain>
    </source>
</reference>
<evidence type="ECO:0000313" key="13">
    <source>
        <dbReference type="Proteomes" id="UP001551482"/>
    </source>
</evidence>
<evidence type="ECO:0000256" key="6">
    <source>
        <dbReference type="ARBA" id="ARBA00022603"/>
    </source>
</evidence>
<evidence type="ECO:0000256" key="5">
    <source>
        <dbReference type="ARBA" id="ARBA00022490"/>
    </source>
</evidence>
<dbReference type="PANTHER" id="PTHR11579">
    <property type="entry name" value="PROTEIN-L-ISOASPARTATE O-METHYLTRANSFERASE"/>
    <property type="match status" value="1"/>
</dbReference>
<dbReference type="EC" id="2.1.1.77" evidence="3"/>
<comment type="similarity">
    <text evidence="2">Belongs to the methyltransferase superfamily. L-isoaspartyl/D-aspartyl protein methyltransferase family.</text>
</comment>
<keyword evidence="8" id="KW-0949">S-adenosyl-L-methionine</keyword>